<proteinExistence type="predicted"/>
<keyword evidence="1" id="KW-0472">Membrane</keyword>
<keyword evidence="1" id="KW-1133">Transmembrane helix</keyword>
<keyword evidence="1" id="KW-0812">Transmembrane</keyword>
<evidence type="ECO:0000313" key="3">
    <source>
        <dbReference type="Proteomes" id="UP000001702"/>
    </source>
</evidence>
<gene>
    <name evidence="2" type="ordered locus">PANA_0935</name>
</gene>
<evidence type="ECO:0008006" key="4">
    <source>
        <dbReference type="Google" id="ProtNLM"/>
    </source>
</evidence>
<dbReference type="Pfam" id="PF11720">
    <property type="entry name" value="Inhibitor_I78"/>
    <property type="match status" value="1"/>
</dbReference>
<feature type="transmembrane region" description="Helical" evidence="1">
    <location>
        <begin position="6"/>
        <end position="25"/>
    </location>
</feature>
<dbReference type="AlphaFoldDB" id="D4GL56"/>
<dbReference type="Proteomes" id="UP000001702">
    <property type="component" value="Chromosome"/>
</dbReference>
<dbReference type="KEGG" id="pam:PANA_0935"/>
<keyword evidence="3" id="KW-1185">Reference proteome</keyword>
<evidence type="ECO:0000256" key="1">
    <source>
        <dbReference type="SAM" id="Phobius"/>
    </source>
</evidence>
<protein>
    <recommendedName>
        <fullName evidence="4">Peptidase inhibitor I78 family protein</fullName>
    </recommendedName>
</protein>
<dbReference type="eggNOG" id="ENOG50339MI">
    <property type="taxonomic scope" value="Bacteria"/>
</dbReference>
<sequence length="129" mass="14217">MCGKFDFSGSYLLTGLLLFGVRFYTSMRRKHVNHYGKALVAAGFLLLTGCQSATQSDKAAVPLDAQADSCGASQYQHFVGKPLSAIDNQRFTQKVRAIPWNSAVTMDFNFTRLNFMADKSGNISRVYCG</sequence>
<dbReference type="Gene3D" id="3.30.10.10">
    <property type="entry name" value="Trypsin Inhibitor V, subunit A"/>
    <property type="match status" value="1"/>
</dbReference>
<organism evidence="2 3">
    <name type="scientific">Pantoea ananatis (strain LMG 20103)</name>
    <dbReference type="NCBI Taxonomy" id="706191"/>
    <lineage>
        <taxon>Bacteria</taxon>
        <taxon>Pseudomonadati</taxon>
        <taxon>Pseudomonadota</taxon>
        <taxon>Gammaproteobacteria</taxon>
        <taxon>Enterobacterales</taxon>
        <taxon>Erwiniaceae</taxon>
        <taxon>Pantoea</taxon>
    </lineage>
</organism>
<accession>D4GL56</accession>
<evidence type="ECO:0000313" key="2">
    <source>
        <dbReference type="EMBL" id="ADD76102.1"/>
    </source>
</evidence>
<reference evidence="2 3" key="1">
    <citation type="journal article" date="2010" name="J. Bacteriol.">
        <title>Genome sequence of Pantoea ananatis LMG20103, the causative agent of Eucalyptus blight and dieback.</title>
        <authorList>
            <person name="De Maayer P."/>
            <person name="Chan W.Y."/>
            <person name="Venter S.N."/>
            <person name="Toth I.K."/>
            <person name="Birch P.R."/>
            <person name="Joubert F."/>
            <person name="Coutinho T.A."/>
        </authorList>
    </citation>
    <scope>NUCLEOTIDE SEQUENCE [LARGE SCALE GENOMIC DNA]</scope>
    <source>
        <strain evidence="2 3">LMG 20103</strain>
    </source>
</reference>
<dbReference type="STRING" id="706191.PANA_0935"/>
<dbReference type="EMBL" id="CP001875">
    <property type="protein sequence ID" value="ADD76102.1"/>
    <property type="molecule type" value="Genomic_DNA"/>
</dbReference>
<dbReference type="HOGENOM" id="CLU_123717_2_0_6"/>
<dbReference type="InterPro" id="IPR021719">
    <property type="entry name" value="Prot_inh_I78"/>
</dbReference>
<name>D4GL56_PANAM</name>